<feature type="signal peptide" evidence="1">
    <location>
        <begin position="1"/>
        <end position="31"/>
    </location>
</feature>
<keyword evidence="1" id="KW-0732">Signal</keyword>
<organism evidence="3 4">
    <name type="scientific">Pandoraea iniqua</name>
    <dbReference type="NCBI Taxonomy" id="2508288"/>
    <lineage>
        <taxon>Bacteria</taxon>
        <taxon>Pseudomonadati</taxon>
        <taxon>Pseudomonadota</taxon>
        <taxon>Betaproteobacteria</taxon>
        <taxon>Burkholderiales</taxon>
        <taxon>Burkholderiaceae</taxon>
        <taxon>Pandoraea</taxon>
    </lineage>
</organism>
<dbReference type="AlphaFoldDB" id="A0A5E4T1G2"/>
<accession>A0A5E4T1G2</accession>
<dbReference type="InterPro" id="IPR000073">
    <property type="entry name" value="AB_hydrolase_1"/>
</dbReference>
<name>A0A5E4T1G2_9BURK</name>
<dbReference type="Proteomes" id="UP000333828">
    <property type="component" value="Unassembled WGS sequence"/>
</dbReference>
<dbReference type="PANTHER" id="PTHR37017:SF11">
    <property type="entry name" value="ESTERASE_LIPASE_THIOESTERASE DOMAIN-CONTAINING PROTEIN"/>
    <property type="match status" value="1"/>
</dbReference>
<reference evidence="3 4" key="1">
    <citation type="submission" date="2019-08" db="EMBL/GenBank/DDBJ databases">
        <authorList>
            <person name="Peeters C."/>
        </authorList>
    </citation>
    <scope>NUCLEOTIDE SEQUENCE [LARGE SCALE GENOMIC DNA]</scope>
    <source>
        <strain evidence="3 4">LMG 31115</strain>
    </source>
</reference>
<gene>
    <name evidence="3" type="ORF">PIN31115_01143</name>
</gene>
<keyword evidence="4" id="KW-1185">Reference proteome</keyword>
<proteinExistence type="predicted"/>
<dbReference type="InterPro" id="IPR052897">
    <property type="entry name" value="Sec-Metab_Biosynth_Hydrolase"/>
</dbReference>
<dbReference type="Gene3D" id="3.40.50.1820">
    <property type="entry name" value="alpha/beta hydrolase"/>
    <property type="match status" value="1"/>
</dbReference>
<evidence type="ECO:0000256" key="1">
    <source>
        <dbReference type="SAM" id="SignalP"/>
    </source>
</evidence>
<dbReference type="Pfam" id="PF12697">
    <property type="entry name" value="Abhydrolase_6"/>
    <property type="match status" value="1"/>
</dbReference>
<feature type="domain" description="AB hydrolase-1" evidence="2">
    <location>
        <begin position="44"/>
        <end position="255"/>
    </location>
</feature>
<dbReference type="EMBL" id="CABPSI010000001">
    <property type="protein sequence ID" value="VVD81625.1"/>
    <property type="molecule type" value="Genomic_DNA"/>
</dbReference>
<dbReference type="SUPFAM" id="SSF53474">
    <property type="entry name" value="alpha/beta-Hydrolases"/>
    <property type="match status" value="1"/>
</dbReference>
<feature type="chain" id="PRO_5023069270" evidence="1">
    <location>
        <begin position="32"/>
        <end position="266"/>
    </location>
</feature>
<evidence type="ECO:0000313" key="4">
    <source>
        <dbReference type="Proteomes" id="UP000333828"/>
    </source>
</evidence>
<dbReference type="PANTHER" id="PTHR37017">
    <property type="entry name" value="AB HYDROLASE-1 DOMAIN-CONTAINING PROTEIN-RELATED"/>
    <property type="match status" value="1"/>
</dbReference>
<protein>
    <submittedName>
        <fullName evidence="3">Hydrolase</fullName>
    </submittedName>
</protein>
<evidence type="ECO:0000259" key="2">
    <source>
        <dbReference type="Pfam" id="PF12697"/>
    </source>
</evidence>
<dbReference type="RefSeq" id="WP_150683210.1">
    <property type="nucleotide sequence ID" value="NZ_CABPSI010000001.1"/>
</dbReference>
<dbReference type="InterPro" id="IPR029058">
    <property type="entry name" value="AB_hydrolase_fold"/>
</dbReference>
<evidence type="ECO:0000313" key="3">
    <source>
        <dbReference type="EMBL" id="VVD81625.1"/>
    </source>
</evidence>
<keyword evidence="3" id="KW-0378">Hydrolase</keyword>
<dbReference type="GO" id="GO:0016787">
    <property type="term" value="F:hydrolase activity"/>
    <property type="evidence" value="ECO:0007669"/>
    <property type="project" value="UniProtKB-KW"/>
</dbReference>
<sequence length="266" mass="27991">MPYAVRSLVAQSAAALALLAAAAVPAVPAFAAPAASTAPAIKNIVLVHGAFVGGAGWRPVYDILVKDGYHVTLVQEPLTSFAEDVTATKRVLDTLDGPAVLVGHSYGGAIITEAGNDAHVKALVYIAAHALDTGETEASNGKKYPNATKAVVKTADNYLYLNPADYPADFAADLPRAQAEFEAHAQMPTSASVFTANIPDPAWKTKPSWYMVAKADRIINPDLERMYAARAHAHTVEIDGASHSVYESHPKEVAALIEQAAEHAGE</sequence>